<protein>
    <recommendedName>
        <fullName evidence="4">Excreted virulence factor EspC, type VII ESX diderm</fullName>
    </recommendedName>
</protein>
<evidence type="ECO:0000313" key="2">
    <source>
        <dbReference type="EMBL" id="MDN4173264.1"/>
    </source>
</evidence>
<evidence type="ECO:0000256" key="1">
    <source>
        <dbReference type="SAM" id="MobiDB-lite"/>
    </source>
</evidence>
<gene>
    <name evidence="2" type="ORF">QWY28_09950</name>
</gene>
<dbReference type="EMBL" id="JAUHJQ010000003">
    <property type="protein sequence ID" value="MDN4173264.1"/>
    <property type="molecule type" value="Genomic_DNA"/>
</dbReference>
<evidence type="ECO:0008006" key="4">
    <source>
        <dbReference type="Google" id="ProtNLM"/>
    </source>
</evidence>
<evidence type="ECO:0000313" key="3">
    <source>
        <dbReference type="Proteomes" id="UP001168620"/>
    </source>
</evidence>
<feature type="region of interest" description="Disordered" evidence="1">
    <location>
        <begin position="78"/>
        <end position="102"/>
    </location>
</feature>
<keyword evidence="3" id="KW-1185">Reference proteome</keyword>
<comment type="caution">
    <text evidence="2">The sequence shown here is derived from an EMBL/GenBank/DDBJ whole genome shotgun (WGS) entry which is preliminary data.</text>
</comment>
<proteinExistence type="predicted"/>
<reference evidence="2" key="1">
    <citation type="submission" date="2023-06" db="EMBL/GenBank/DDBJ databases">
        <title>Draft genome sequence of Nocardioides sp. SOB77.</title>
        <authorList>
            <person name="Zhang G."/>
        </authorList>
    </citation>
    <scope>NUCLEOTIDE SEQUENCE</scope>
    <source>
        <strain evidence="2">SOB77</strain>
    </source>
</reference>
<feature type="compositionally biased region" description="Basic and acidic residues" evidence="1">
    <location>
        <begin position="85"/>
        <end position="96"/>
    </location>
</feature>
<accession>A0ABT8FF86</accession>
<organism evidence="2 3">
    <name type="scientific">Nocardioides oceani</name>
    <dbReference type="NCBI Taxonomy" id="3058369"/>
    <lineage>
        <taxon>Bacteria</taxon>
        <taxon>Bacillati</taxon>
        <taxon>Actinomycetota</taxon>
        <taxon>Actinomycetes</taxon>
        <taxon>Propionibacteriales</taxon>
        <taxon>Nocardioidaceae</taxon>
        <taxon>Nocardioides</taxon>
    </lineage>
</organism>
<dbReference type="Proteomes" id="UP001168620">
    <property type="component" value="Unassembled WGS sequence"/>
</dbReference>
<dbReference type="RefSeq" id="WP_300952371.1">
    <property type="nucleotide sequence ID" value="NZ_JAUHJQ010000003.1"/>
</dbReference>
<sequence length="102" mass="10402">MSVLGAEYDPLVATAEDWRSLASLMTGTSRDLAGQGTGSLPPSVQGAASSFLSAWSGYAEESAAIAEGVAASVDARVTDYSGTDDGSRDQMTDLDGRLGPAR</sequence>
<name>A0ABT8FF86_9ACTN</name>